<accession>A0A1E8AYZ4</accession>
<proteinExistence type="predicted"/>
<organism evidence="2 3">
    <name type="scientific">Bacillus mycoides</name>
    <dbReference type="NCBI Taxonomy" id="1405"/>
    <lineage>
        <taxon>Bacteria</taxon>
        <taxon>Bacillati</taxon>
        <taxon>Bacillota</taxon>
        <taxon>Bacilli</taxon>
        <taxon>Bacillales</taxon>
        <taxon>Bacillaceae</taxon>
        <taxon>Bacillus</taxon>
        <taxon>Bacillus cereus group</taxon>
    </lineage>
</organism>
<dbReference type="PANTHER" id="PTHR36832">
    <property type="entry name" value="SLR1174 PROTEIN-RELATED"/>
    <property type="match status" value="1"/>
</dbReference>
<dbReference type="Pfam" id="PF06182">
    <property type="entry name" value="ABC2_membrane_6"/>
    <property type="match status" value="1"/>
</dbReference>
<comment type="caution">
    <text evidence="2">The sequence shown here is derived from an EMBL/GenBank/DDBJ whole genome shotgun (WGS) entry which is preliminary data.</text>
</comment>
<feature type="transmembrane region" description="Helical" evidence="1">
    <location>
        <begin position="117"/>
        <end position="134"/>
    </location>
</feature>
<name>A0A1E8AYZ4_BACMY</name>
<feature type="transmembrane region" description="Helical" evidence="1">
    <location>
        <begin position="52"/>
        <end position="72"/>
    </location>
</feature>
<reference evidence="2 3" key="1">
    <citation type="submission" date="2016-05" db="EMBL/GenBank/DDBJ databases">
        <title>Bacillus thuringiensis and Bacillus weihenstephanensis as novel biocontrol agents of wilt causing Verticillium species.</title>
        <authorList>
            <person name="Hollensteiner J."/>
            <person name="Wemheuer F."/>
            <person name="Harting R."/>
            <person name="Kolarzyk A."/>
            <person name="Diaz-Valerio S."/>
            <person name="Poehlein A."/>
            <person name="Brzuszkiewicz E."/>
            <person name="Nesemann K."/>
            <person name="Braus-Stromeyer S."/>
            <person name="Braus G."/>
            <person name="Daniel R."/>
            <person name="Liesegang H."/>
        </authorList>
    </citation>
    <scope>NUCLEOTIDE SEQUENCE [LARGE SCALE GENOMIC DNA]</scope>
    <source>
        <strain evidence="2 3">GOE8</strain>
    </source>
</reference>
<feature type="transmembrane region" description="Helical" evidence="1">
    <location>
        <begin position="20"/>
        <end position="40"/>
    </location>
</feature>
<sequence length="262" mass="29931">MRKYWEMLKVQIKLDTSYAAWYWAGTFAIIVKLCTLYYFWTAVYENKETVGALSLSNMLTYMVIALLLEQYVSGVGTNLARMIKQGDIALELMKPYHLLDKLVAMDIGQKISNSMRTTFPMLLFAVWFVGIQLPQSIESFLLFTVSVVLGILIGTQLDLIIGILAFWTVNIWGLRLLRESVLQFCSGALVPLSLYPQWFQEISMFLPFQSMVYIPVSIYTGSISGTQAYTAIVTQFIWLIFITVLVRFLWTLAIRKITIFGG</sequence>
<evidence type="ECO:0000256" key="1">
    <source>
        <dbReference type="SAM" id="Phobius"/>
    </source>
</evidence>
<keyword evidence="1" id="KW-1133">Transmembrane helix</keyword>
<evidence type="ECO:0000313" key="3">
    <source>
        <dbReference type="Proteomes" id="UP000175706"/>
    </source>
</evidence>
<dbReference type="Proteomes" id="UP000175706">
    <property type="component" value="Unassembled WGS sequence"/>
</dbReference>
<evidence type="ECO:0000313" key="2">
    <source>
        <dbReference type="EMBL" id="OFD70911.1"/>
    </source>
</evidence>
<dbReference type="RefSeq" id="WP_070144062.1">
    <property type="nucleotide sequence ID" value="NZ_LXLT01000072.1"/>
</dbReference>
<keyword evidence="1" id="KW-0812">Transmembrane</keyword>
<dbReference type="EMBL" id="LXLT01000072">
    <property type="protein sequence ID" value="OFD70911.1"/>
    <property type="molecule type" value="Genomic_DNA"/>
</dbReference>
<dbReference type="AlphaFoldDB" id="A0A1E8AYZ4"/>
<keyword evidence="1" id="KW-0472">Membrane</keyword>
<dbReference type="PANTHER" id="PTHR36832:SF1">
    <property type="entry name" value="SLR1174 PROTEIN"/>
    <property type="match status" value="1"/>
</dbReference>
<feature type="transmembrane region" description="Helical" evidence="1">
    <location>
        <begin position="140"/>
        <end position="169"/>
    </location>
</feature>
<evidence type="ECO:0008006" key="4">
    <source>
        <dbReference type="Google" id="ProtNLM"/>
    </source>
</evidence>
<gene>
    <name evidence="2" type="ORF">BWGOE8_55390</name>
</gene>
<feature type="transmembrane region" description="Helical" evidence="1">
    <location>
        <begin position="228"/>
        <end position="250"/>
    </location>
</feature>
<dbReference type="InterPro" id="IPR010390">
    <property type="entry name" value="ABC-2_transporter-like"/>
</dbReference>
<feature type="transmembrane region" description="Helical" evidence="1">
    <location>
        <begin position="181"/>
        <end position="199"/>
    </location>
</feature>
<dbReference type="PATRIC" id="fig|86662.25.peg.5675"/>
<protein>
    <recommendedName>
        <fullName evidence="4">ABC-2 type transport system permease protein</fullName>
    </recommendedName>
</protein>